<evidence type="ECO:0000313" key="3">
    <source>
        <dbReference type="EMBL" id="RYR31673.1"/>
    </source>
</evidence>
<protein>
    <recommendedName>
        <fullName evidence="2">PB1-like domain-containing protein</fullName>
    </recommendedName>
</protein>
<feature type="compositionally biased region" description="Low complexity" evidence="1">
    <location>
        <begin position="93"/>
        <end position="106"/>
    </location>
</feature>
<sequence>MASKLVKKARKYPNFKQCEAAVYFKSKSMKSGLRALSHDKELVEMCFYAKNNGRTVHIYYEHGVSQPMVEEEAPELRELTPNATGVENVVEGTTPSPKNNTPTSPSHIKSPINITSEGPSNAASKPATKEKPQPTPKPKPAPKETPKPIPKPGSKPKSTSKPVPKPNLTSNTIKSTPKSGPKPNPTPKSAHKSKATSSKSIHTATRSSTRLKGRVKTYVSLDDSNGSDRDSHDSYESVEDILYKPGAQDSSTESDIEGGLPAARLREFKLEHAPGAAWKKGKEKIVEEDDGLVVENSDEEVDWVQVLGNRENNQESYDAYDPIHDDSDGNDSWKSEELKTPQTQMRSGVMMMMLMMCTQSSPRVADLVN</sequence>
<feature type="region of interest" description="Disordered" evidence="1">
    <location>
        <begin position="310"/>
        <end position="342"/>
    </location>
</feature>
<dbReference type="EMBL" id="SDMP01000011">
    <property type="protein sequence ID" value="RYR31673.1"/>
    <property type="molecule type" value="Genomic_DNA"/>
</dbReference>
<evidence type="ECO:0000313" key="4">
    <source>
        <dbReference type="Proteomes" id="UP000289738"/>
    </source>
</evidence>
<reference evidence="3 4" key="1">
    <citation type="submission" date="2019-01" db="EMBL/GenBank/DDBJ databases">
        <title>Sequencing of cultivated peanut Arachis hypogaea provides insights into genome evolution and oil improvement.</title>
        <authorList>
            <person name="Chen X."/>
        </authorList>
    </citation>
    <scope>NUCLEOTIDE SEQUENCE [LARGE SCALE GENOMIC DNA]</scope>
    <source>
        <strain evidence="4">cv. Fuhuasheng</strain>
        <tissue evidence="3">Leaves</tissue>
    </source>
</reference>
<organism evidence="3 4">
    <name type="scientific">Arachis hypogaea</name>
    <name type="common">Peanut</name>
    <dbReference type="NCBI Taxonomy" id="3818"/>
    <lineage>
        <taxon>Eukaryota</taxon>
        <taxon>Viridiplantae</taxon>
        <taxon>Streptophyta</taxon>
        <taxon>Embryophyta</taxon>
        <taxon>Tracheophyta</taxon>
        <taxon>Spermatophyta</taxon>
        <taxon>Magnoliopsida</taxon>
        <taxon>eudicotyledons</taxon>
        <taxon>Gunneridae</taxon>
        <taxon>Pentapetalae</taxon>
        <taxon>rosids</taxon>
        <taxon>fabids</taxon>
        <taxon>Fabales</taxon>
        <taxon>Fabaceae</taxon>
        <taxon>Papilionoideae</taxon>
        <taxon>50 kb inversion clade</taxon>
        <taxon>dalbergioids sensu lato</taxon>
        <taxon>Dalbergieae</taxon>
        <taxon>Pterocarpus clade</taxon>
        <taxon>Arachis</taxon>
    </lineage>
</organism>
<dbReference type="Proteomes" id="UP000289738">
    <property type="component" value="Chromosome B01"/>
</dbReference>
<accession>A0A445AZ14</accession>
<feature type="compositionally biased region" description="Low complexity" evidence="1">
    <location>
        <begin position="195"/>
        <end position="205"/>
    </location>
</feature>
<dbReference type="AlphaFoldDB" id="A0A445AZ14"/>
<feature type="compositionally biased region" description="Basic and acidic residues" evidence="1">
    <location>
        <begin position="321"/>
        <end position="339"/>
    </location>
</feature>
<evidence type="ECO:0000259" key="2">
    <source>
        <dbReference type="Pfam" id="PF26130"/>
    </source>
</evidence>
<dbReference type="InterPro" id="IPR058594">
    <property type="entry name" value="PB1-like_dom_pln"/>
</dbReference>
<feature type="region of interest" description="Disordered" evidence="1">
    <location>
        <begin position="87"/>
        <end position="259"/>
    </location>
</feature>
<dbReference type="Pfam" id="PF26130">
    <property type="entry name" value="PB1-like"/>
    <property type="match status" value="1"/>
</dbReference>
<keyword evidence="4" id="KW-1185">Reference proteome</keyword>
<feature type="compositionally biased region" description="Basic and acidic residues" evidence="1">
    <location>
        <begin position="226"/>
        <end position="235"/>
    </location>
</feature>
<proteinExistence type="predicted"/>
<gene>
    <name evidence="3" type="ORF">Ahy_B01g056538</name>
</gene>
<comment type="caution">
    <text evidence="3">The sequence shown here is derived from an EMBL/GenBank/DDBJ whole genome shotgun (WGS) entry which is preliminary data.</text>
</comment>
<feature type="domain" description="PB1-like" evidence="2">
    <location>
        <begin position="4"/>
        <end position="62"/>
    </location>
</feature>
<feature type="compositionally biased region" description="Polar residues" evidence="1">
    <location>
        <begin position="167"/>
        <end position="178"/>
    </location>
</feature>
<name>A0A445AZ14_ARAHY</name>
<evidence type="ECO:0000256" key="1">
    <source>
        <dbReference type="SAM" id="MobiDB-lite"/>
    </source>
</evidence>
<feature type="compositionally biased region" description="Polar residues" evidence="1">
    <location>
        <begin position="112"/>
        <end position="123"/>
    </location>
</feature>